<dbReference type="InterPro" id="IPR001448">
    <property type="entry name" value="SASP_alpha/beta-type"/>
</dbReference>
<proteinExistence type="predicted"/>
<evidence type="ECO:0000256" key="1">
    <source>
        <dbReference type="ARBA" id="ARBA00003863"/>
    </source>
</evidence>
<accession>A0ABV4BTJ0</accession>
<name>A0ABV4BTJ0_9CLOT</name>
<comment type="caution">
    <text evidence="3">The sequence shown here is derived from an EMBL/GenBank/DDBJ whole genome shotgun (WGS) entry which is preliminary data.</text>
</comment>
<dbReference type="InterPro" id="IPR050847">
    <property type="entry name" value="SASP_DNA-binding"/>
</dbReference>
<dbReference type="InterPro" id="IPR038300">
    <property type="entry name" value="SASP_sf_alpha/beta"/>
</dbReference>
<dbReference type="Gene3D" id="6.10.10.80">
    <property type="entry name" value="Small, acid-soluble spore protein, alpha/beta type-like"/>
    <property type="match status" value="1"/>
</dbReference>
<evidence type="ECO:0000313" key="4">
    <source>
        <dbReference type="Proteomes" id="UP001564657"/>
    </source>
</evidence>
<dbReference type="PANTHER" id="PTHR36107">
    <property type="entry name" value="SMALL, ACID-SOLUBLE SPORE PROTEIN A"/>
    <property type="match status" value="1"/>
</dbReference>
<dbReference type="Proteomes" id="UP001564657">
    <property type="component" value="Unassembled WGS sequence"/>
</dbReference>
<keyword evidence="2" id="KW-0749">Sporulation</keyword>
<reference evidence="3 4" key="1">
    <citation type="submission" date="2024-08" db="EMBL/GenBank/DDBJ databases">
        <title>Clostridium lapicellarii sp. nov., and Clostridium renhuaiense sp. nov., two species isolated from the mud in a fermentation cellar used for producing sauce-flavour Chinese liquors.</title>
        <authorList>
            <person name="Yang F."/>
            <person name="Wang H."/>
            <person name="Chen L.Q."/>
            <person name="Zhou N."/>
            <person name="Lu J.J."/>
            <person name="Pu X.X."/>
            <person name="Wan B."/>
            <person name="Wang L."/>
            <person name="Liu S.J."/>
        </authorList>
    </citation>
    <scope>NUCLEOTIDE SEQUENCE [LARGE SCALE GENOMIC DNA]</scope>
    <source>
        <strain evidence="3 4">MT-5</strain>
    </source>
</reference>
<evidence type="ECO:0000256" key="2">
    <source>
        <dbReference type="ARBA" id="ARBA00022969"/>
    </source>
</evidence>
<gene>
    <name evidence="3" type="ORF">AB8U03_11650</name>
</gene>
<evidence type="ECO:0000313" key="3">
    <source>
        <dbReference type="EMBL" id="MEY8000840.1"/>
    </source>
</evidence>
<organism evidence="3 4">
    <name type="scientific">Clostridium moutaii</name>
    <dbReference type="NCBI Taxonomy" id="3240932"/>
    <lineage>
        <taxon>Bacteria</taxon>
        <taxon>Bacillati</taxon>
        <taxon>Bacillota</taxon>
        <taxon>Clostridia</taxon>
        <taxon>Eubacteriales</taxon>
        <taxon>Clostridiaceae</taxon>
        <taxon>Clostridium</taxon>
    </lineage>
</organism>
<dbReference type="Pfam" id="PF00269">
    <property type="entry name" value="SASP"/>
    <property type="match status" value="1"/>
</dbReference>
<dbReference type="PANTHER" id="PTHR36107:SF1">
    <property type="entry name" value="SMALL, ACID-SOLUBLE SPORE PROTEIN A"/>
    <property type="match status" value="1"/>
</dbReference>
<keyword evidence="4" id="KW-1185">Reference proteome</keyword>
<comment type="function">
    <text evidence="1">SASP are bound to spore DNA. They are double-stranded DNA-binding proteins that cause DNA to change to an a-like conformation. They protect the DNA backbone from chemical and enzymatic cleavage and are thus involved in dormant spore's high resistance to UV light.</text>
</comment>
<dbReference type="EMBL" id="JBGEWD010000010">
    <property type="protein sequence ID" value="MEY8000840.1"/>
    <property type="molecule type" value="Genomic_DNA"/>
</dbReference>
<protein>
    <submittedName>
        <fullName evidence="3">Alpha/beta-type small acid-soluble spore protein</fullName>
    </submittedName>
</protein>
<dbReference type="RefSeq" id="WP_369704729.1">
    <property type="nucleotide sequence ID" value="NZ_JBGEWD010000010.1"/>
</dbReference>
<sequence>MSSKPLVPNAKEKLYKLKMETANQLGINLNKKYIADLTSKEAGEKGGPIGGNMVKKIVKDYEQKLQ</sequence>